<keyword evidence="6" id="KW-0813">Transport</keyword>
<keyword evidence="6" id="KW-0653">Protein transport</keyword>
<evidence type="ECO:0000256" key="2">
    <source>
        <dbReference type="ARBA" id="ARBA00022475"/>
    </source>
</evidence>
<name>A0A841HZA4_9DEIO</name>
<feature type="transmembrane region" description="Helical" evidence="7">
    <location>
        <begin position="105"/>
        <end position="132"/>
    </location>
</feature>
<evidence type="ECO:0000256" key="6">
    <source>
        <dbReference type="RuleBase" id="RU004057"/>
    </source>
</evidence>
<keyword evidence="4 7" id="KW-1133">Transmembrane helix</keyword>
<evidence type="ECO:0000256" key="5">
    <source>
        <dbReference type="ARBA" id="ARBA00023136"/>
    </source>
</evidence>
<protein>
    <submittedName>
        <fullName evidence="9">Biopolymer transport protein ExbB</fullName>
    </submittedName>
</protein>
<evidence type="ECO:0000313" key="10">
    <source>
        <dbReference type="Proteomes" id="UP000569951"/>
    </source>
</evidence>
<evidence type="ECO:0000256" key="3">
    <source>
        <dbReference type="ARBA" id="ARBA00022692"/>
    </source>
</evidence>
<organism evidence="9 10">
    <name type="scientific">Deinobacterium chartae</name>
    <dbReference type="NCBI Taxonomy" id="521158"/>
    <lineage>
        <taxon>Bacteria</taxon>
        <taxon>Thermotogati</taxon>
        <taxon>Deinococcota</taxon>
        <taxon>Deinococci</taxon>
        <taxon>Deinococcales</taxon>
        <taxon>Deinococcaceae</taxon>
        <taxon>Deinobacterium</taxon>
    </lineage>
</organism>
<feature type="transmembrane region" description="Helical" evidence="7">
    <location>
        <begin position="6"/>
        <end position="29"/>
    </location>
</feature>
<accession>A0A841HZA4</accession>
<evidence type="ECO:0000259" key="8">
    <source>
        <dbReference type="Pfam" id="PF01618"/>
    </source>
</evidence>
<comment type="caution">
    <text evidence="9">The sequence shown here is derived from an EMBL/GenBank/DDBJ whole genome shotgun (WGS) entry which is preliminary data.</text>
</comment>
<comment type="similarity">
    <text evidence="6">Belongs to the exbB/tolQ family.</text>
</comment>
<keyword evidence="10" id="KW-1185">Reference proteome</keyword>
<evidence type="ECO:0000256" key="1">
    <source>
        <dbReference type="ARBA" id="ARBA00004651"/>
    </source>
</evidence>
<dbReference type="AlphaFoldDB" id="A0A841HZA4"/>
<proteinExistence type="inferred from homology"/>
<dbReference type="EMBL" id="JACHHG010000007">
    <property type="protein sequence ID" value="MBB6098727.1"/>
    <property type="molecule type" value="Genomic_DNA"/>
</dbReference>
<dbReference type="GO" id="GO:0017038">
    <property type="term" value="P:protein import"/>
    <property type="evidence" value="ECO:0007669"/>
    <property type="project" value="TreeGrafter"/>
</dbReference>
<dbReference type="PANTHER" id="PTHR30625:SF17">
    <property type="entry name" value="TOLQ-RELATED"/>
    <property type="match status" value="1"/>
</dbReference>
<keyword evidence="5 7" id="KW-0472">Membrane</keyword>
<dbReference type="Proteomes" id="UP000569951">
    <property type="component" value="Unassembled WGS sequence"/>
</dbReference>
<evidence type="ECO:0000256" key="7">
    <source>
        <dbReference type="SAM" id="Phobius"/>
    </source>
</evidence>
<feature type="transmembrane region" description="Helical" evidence="7">
    <location>
        <begin position="152"/>
        <end position="173"/>
    </location>
</feature>
<keyword evidence="2" id="KW-1003">Cell membrane</keyword>
<dbReference type="InterPro" id="IPR002898">
    <property type="entry name" value="MotA_ExbB_proton_chnl"/>
</dbReference>
<evidence type="ECO:0000313" key="9">
    <source>
        <dbReference type="EMBL" id="MBB6098727.1"/>
    </source>
</evidence>
<dbReference type="Pfam" id="PF01618">
    <property type="entry name" value="MotA_ExbB"/>
    <property type="match status" value="1"/>
</dbReference>
<dbReference type="InterPro" id="IPR050790">
    <property type="entry name" value="ExbB/TolQ_transport"/>
</dbReference>
<evidence type="ECO:0000256" key="4">
    <source>
        <dbReference type="ARBA" id="ARBA00022989"/>
    </source>
</evidence>
<gene>
    <name evidence="9" type="ORF">HNR42_002162</name>
</gene>
<dbReference type="PANTHER" id="PTHR30625">
    <property type="entry name" value="PROTEIN TOLQ"/>
    <property type="match status" value="1"/>
</dbReference>
<feature type="domain" description="MotA/TolQ/ExbB proton channel" evidence="8">
    <location>
        <begin position="70"/>
        <end position="186"/>
    </location>
</feature>
<keyword evidence="3 7" id="KW-0812">Transmembrane</keyword>
<sequence length="228" mass="24406">MYILDMLWAAGPLLWVLAALSLYVVYLILLRLQVLSKLAADPTLILTRVHAALMQQDLAGAQREARRLSTPAANVLRAGLERAPAGPESATAAMNEAMLIEDQRLYAGISTLGTVAQIAPLLGLLGTVFGMVRSFAVFATVAAPSPNQLATGISEALINTAAGLIVAITAYFGRNLLRDRADRVAVSAERVRETLPSWITEMQLRRQGALSGAPIAMYDPSPVRELNS</sequence>
<dbReference type="RefSeq" id="WP_183987428.1">
    <property type="nucleotide sequence ID" value="NZ_JACHHG010000007.1"/>
</dbReference>
<comment type="subcellular location">
    <subcellularLocation>
        <location evidence="1">Cell membrane</location>
        <topology evidence="1">Multi-pass membrane protein</topology>
    </subcellularLocation>
    <subcellularLocation>
        <location evidence="6">Membrane</location>
        <topology evidence="6">Multi-pass membrane protein</topology>
    </subcellularLocation>
</comment>
<dbReference type="GO" id="GO:0005886">
    <property type="term" value="C:plasma membrane"/>
    <property type="evidence" value="ECO:0007669"/>
    <property type="project" value="UniProtKB-SubCell"/>
</dbReference>
<reference evidence="9 10" key="1">
    <citation type="submission" date="2020-08" db="EMBL/GenBank/DDBJ databases">
        <title>Genomic Encyclopedia of Type Strains, Phase IV (KMG-IV): sequencing the most valuable type-strain genomes for metagenomic binning, comparative biology and taxonomic classification.</title>
        <authorList>
            <person name="Goeker M."/>
        </authorList>
    </citation>
    <scope>NUCLEOTIDE SEQUENCE [LARGE SCALE GENOMIC DNA]</scope>
    <source>
        <strain evidence="9 10">DSM 21458</strain>
    </source>
</reference>